<keyword evidence="2" id="KW-0812">Transmembrane</keyword>
<keyword evidence="2" id="KW-1133">Transmembrane helix</keyword>
<gene>
    <name evidence="3" type="ORF">WIS52_04975</name>
</gene>
<evidence type="ECO:0000313" key="4">
    <source>
        <dbReference type="Proteomes" id="UP001494902"/>
    </source>
</evidence>
<dbReference type="Proteomes" id="UP001494902">
    <property type="component" value="Unassembled WGS sequence"/>
</dbReference>
<feature type="transmembrane region" description="Helical" evidence="2">
    <location>
        <begin position="389"/>
        <end position="408"/>
    </location>
</feature>
<proteinExistence type="predicted"/>
<feature type="transmembrane region" description="Helical" evidence="2">
    <location>
        <begin position="363"/>
        <end position="383"/>
    </location>
</feature>
<reference evidence="3 4" key="1">
    <citation type="submission" date="2024-03" db="EMBL/GenBank/DDBJ databases">
        <title>Draft genome sequence of Pseudonocardia nematodicida JCM 31783.</title>
        <authorList>
            <person name="Butdee W."/>
            <person name="Duangmal K."/>
        </authorList>
    </citation>
    <scope>NUCLEOTIDE SEQUENCE [LARGE SCALE GENOMIC DNA]</scope>
    <source>
        <strain evidence="3 4">JCM 31783</strain>
    </source>
</reference>
<feature type="compositionally biased region" description="Basic and acidic residues" evidence="1">
    <location>
        <begin position="58"/>
        <end position="67"/>
    </location>
</feature>
<accession>A0ABV1K8X1</accession>
<keyword evidence="4" id="KW-1185">Reference proteome</keyword>
<evidence type="ECO:0000313" key="3">
    <source>
        <dbReference type="EMBL" id="MEQ3549813.1"/>
    </source>
</evidence>
<feature type="transmembrane region" description="Helical" evidence="2">
    <location>
        <begin position="317"/>
        <end position="342"/>
    </location>
</feature>
<feature type="compositionally biased region" description="Polar residues" evidence="1">
    <location>
        <begin position="204"/>
        <end position="214"/>
    </location>
</feature>
<keyword evidence="2" id="KW-0472">Membrane</keyword>
<dbReference type="EMBL" id="JBEDNQ010000002">
    <property type="protein sequence ID" value="MEQ3549813.1"/>
    <property type="molecule type" value="Genomic_DNA"/>
</dbReference>
<feature type="region of interest" description="Disordered" evidence="1">
    <location>
        <begin position="1"/>
        <end position="242"/>
    </location>
</feature>
<protein>
    <recommendedName>
        <fullName evidence="5">Membrane domain of glycerophosphoryl diester phosphodiesterase</fullName>
    </recommendedName>
</protein>
<organism evidence="3 4">
    <name type="scientific">Pseudonocardia nematodicida</name>
    <dbReference type="NCBI Taxonomy" id="1206997"/>
    <lineage>
        <taxon>Bacteria</taxon>
        <taxon>Bacillati</taxon>
        <taxon>Actinomycetota</taxon>
        <taxon>Actinomycetes</taxon>
        <taxon>Pseudonocardiales</taxon>
        <taxon>Pseudonocardiaceae</taxon>
        <taxon>Pseudonocardia</taxon>
    </lineage>
</organism>
<feature type="compositionally biased region" description="Basic and acidic residues" evidence="1">
    <location>
        <begin position="26"/>
        <end position="35"/>
    </location>
</feature>
<evidence type="ECO:0000256" key="2">
    <source>
        <dbReference type="SAM" id="Phobius"/>
    </source>
</evidence>
<feature type="transmembrane region" description="Helical" evidence="2">
    <location>
        <begin position="428"/>
        <end position="451"/>
    </location>
</feature>
<sequence length="503" mass="52348">MSTEPPVNDPSRGTAGSPAPDEPDTQEVRSGEPERTVGSQTSQDGPAGPLPPAGGDVPAERPDDPRASGEQPAQGDQLRGEPAHGEQQADAQQRHGTGPAAAHQAHGTQPYDGQGYGAAPYGGHQAPGQQPDGGQGYKVESYDQPTQGRALDGGDPYGARTHGQYTGQPYSAQPYGAQPYSAQPYGAQPYGQQPYGAQPYGQQNYDAQQPSGQSPYGAPRYGSAPYDAQPGGYPVSATGVPHGPSPDPLVPFSFGDWVSKVIGTVQRSWRPLAVIQVAVWVPIALLDGILTLVGLGATSRASTVGVPAVTTLATFGAIELLQLAVSVVLMALGSAASVFVVVRDAAQRTYDPHEVLAFARSRALAVVGWNLLAGLLVVLGLVALVVPGVYLAVVFIGALTGVVVVERAGMGRAFALVNPRFFPTFGRLALIAVLALVYGGLIGLLTSPFALTSLVLVQLLQNVLLIPMSVVATAALVVIYAENRFREHHPVHTPVLDGELDRP</sequence>
<feature type="transmembrane region" description="Helical" evidence="2">
    <location>
        <begin position="463"/>
        <end position="481"/>
    </location>
</feature>
<feature type="compositionally biased region" description="Low complexity" evidence="1">
    <location>
        <begin position="182"/>
        <end position="203"/>
    </location>
</feature>
<evidence type="ECO:0000256" key="1">
    <source>
        <dbReference type="SAM" id="MobiDB-lite"/>
    </source>
</evidence>
<evidence type="ECO:0008006" key="5">
    <source>
        <dbReference type="Google" id="ProtNLM"/>
    </source>
</evidence>
<comment type="caution">
    <text evidence="3">The sequence shown here is derived from an EMBL/GenBank/DDBJ whole genome shotgun (WGS) entry which is preliminary data.</text>
</comment>
<dbReference type="RefSeq" id="WP_349296908.1">
    <property type="nucleotide sequence ID" value="NZ_JBEDNQ010000002.1"/>
</dbReference>
<name>A0ABV1K8X1_9PSEU</name>